<sequence length="249" mass="28240">MEKAWAQVVETYSPATIEFGGTLLIQAVFFWLTALLYLAVDILLPAFAARHKLQPPPKQPTTPEIMHCFKVVARNQAISTSFHLALLHLVKRGDSSFRISTSLPTLPEMARDIVLCLLMREVMFYYSHRLLHTPRFYAPIHKQHHRFVAPIALAAQFAHPIEHIVANVLPVSLPGQILHSHILTFWAFVALELVETATVHSGFDFFGGRAKMHDSHHEKFNLNYGVLGLLDWAHGTDKLKSRDGKIRQE</sequence>
<dbReference type="GO" id="GO:0005506">
    <property type="term" value="F:iron ion binding"/>
    <property type="evidence" value="ECO:0007669"/>
    <property type="project" value="InterPro"/>
</dbReference>
<proteinExistence type="predicted"/>
<evidence type="ECO:0000256" key="2">
    <source>
        <dbReference type="ARBA" id="ARBA00022692"/>
    </source>
</evidence>
<feature type="domain" description="Fatty acid hydroxylase" evidence="6">
    <location>
        <begin position="113"/>
        <end position="236"/>
    </location>
</feature>
<dbReference type="Pfam" id="PF04116">
    <property type="entry name" value="FA_hydroxylase"/>
    <property type="match status" value="1"/>
</dbReference>
<keyword evidence="2 5" id="KW-0812">Transmembrane</keyword>
<dbReference type="VEuPathDB" id="FungiDB:P168DRAFT_289939"/>
<protein>
    <submittedName>
        <fullName evidence="7">C-4 methylsterol oxidase</fullName>
    </submittedName>
</protein>
<evidence type="ECO:0000256" key="1">
    <source>
        <dbReference type="ARBA" id="ARBA00004370"/>
    </source>
</evidence>
<evidence type="ECO:0000256" key="5">
    <source>
        <dbReference type="SAM" id="Phobius"/>
    </source>
</evidence>
<dbReference type="RefSeq" id="XP_024693718.1">
    <property type="nucleotide sequence ID" value="XM_024837108.1"/>
</dbReference>
<keyword evidence="8" id="KW-1185">Reference proteome</keyword>
<dbReference type="EMBL" id="MSFM01000005">
    <property type="protein sequence ID" value="PKY05124.1"/>
    <property type="molecule type" value="Genomic_DNA"/>
</dbReference>
<keyword evidence="4 5" id="KW-0472">Membrane</keyword>
<comment type="caution">
    <text evidence="7">The sequence shown here is derived from an EMBL/GenBank/DDBJ whole genome shotgun (WGS) entry which is preliminary data.</text>
</comment>
<gene>
    <name evidence="7" type="ORF">P168DRAFT_289939</name>
</gene>
<dbReference type="GO" id="GO:0016020">
    <property type="term" value="C:membrane"/>
    <property type="evidence" value="ECO:0007669"/>
    <property type="project" value="UniProtKB-SubCell"/>
</dbReference>
<evidence type="ECO:0000313" key="8">
    <source>
        <dbReference type="Proteomes" id="UP000234254"/>
    </source>
</evidence>
<evidence type="ECO:0000259" key="6">
    <source>
        <dbReference type="Pfam" id="PF04116"/>
    </source>
</evidence>
<dbReference type="AlphaFoldDB" id="A0A2I1D5H0"/>
<name>A0A2I1D5H0_ASPC2</name>
<evidence type="ECO:0000256" key="3">
    <source>
        <dbReference type="ARBA" id="ARBA00022989"/>
    </source>
</evidence>
<feature type="transmembrane region" description="Helical" evidence="5">
    <location>
        <begin position="28"/>
        <end position="49"/>
    </location>
</feature>
<dbReference type="GO" id="GO:0008610">
    <property type="term" value="P:lipid biosynthetic process"/>
    <property type="evidence" value="ECO:0007669"/>
    <property type="project" value="InterPro"/>
</dbReference>
<comment type="subcellular location">
    <subcellularLocation>
        <location evidence="1">Membrane</location>
    </subcellularLocation>
</comment>
<dbReference type="Proteomes" id="UP000234254">
    <property type="component" value="Unassembled WGS sequence"/>
</dbReference>
<dbReference type="OrthoDB" id="408954at2759"/>
<organism evidence="7 8">
    <name type="scientific">Aspergillus campestris (strain IBT 28561)</name>
    <dbReference type="NCBI Taxonomy" id="1392248"/>
    <lineage>
        <taxon>Eukaryota</taxon>
        <taxon>Fungi</taxon>
        <taxon>Dikarya</taxon>
        <taxon>Ascomycota</taxon>
        <taxon>Pezizomycotina</taxon>
        <taxon>Eurotiomycetes</taxon>
        <taxon>Eurotiomycetidae</taxon>
        <taxon>Eurotiales</taxon>
        <taxon>Aspergillaceae</taxon>
        <taxon>Aspergillus</taxon>
        <taxon>Aspergillus subgen. Circumdati</taxon>
    </lineage>
</organism>
<dbReference type="GeneID" id="36544632"/>
<accession>A0A2I1D5H0</accession>
<evidence type="ECO:0000313" key="7">
    <source>
        <dbReference type="EMBL" id="PKY05124.1"/>
    </source>
</evidence>
<dbReference type="InterPro" id="IPR050307">
    <property type="entry name" value="Sterol_Desaturase_Related"/>
</dbReference>
<keyword evidence="3 5" id="KW-1133">Transmembrane helix</keyword>
<dbReference type="PANTHER" id="PTHR11863">
    <property type="entry name" value="STEROL DESATURASE"/>
    <property type="match status" value="1"/>
</dbReference>
<dbReference type="InterPro" id="IPR006694">
    <property type="entry name" value="Fatty_acid_hydroxylase"/>
</dbReference>
<evidence type="ECO:0000256" key="4">
    <source>
        <dbReference type="ARBA" id="ARBA00023136"/>
    </source>
</evidence>
<reference evidence="7" key="1">
    <citation type="submission" date="2016-12" db="EMBL/GenBank/DDBJ databases">
        <title>The genomes of Aspergillus section Nigri reveals drivers in fungal speciation.</title>
        <authorList>
            <consortium name="DOE Joint Genome Institute"/>
            <person name="Vesth T.C."/>
            <person name="Nybo J."/>
            <person name="Theobald S."/>
            <person name="Brandl J."/>
            <person name="Frisvad J.C."/>
            <person name="Nielsen K.F."/>
            <person name="Lyhne E.K."/>
            <person name="Kogle M.E."/>
            <person name="Kuo A."/>
            <person name="Riley R."/>
            <person name="Clum A."/>
            <person name="Nolan M."/>
            <person name="Lipzen A."/>
            <person name="Salamov A."/>
            <person name="Henrissat B."/>
            <person name="Wiebenga A."/>
            <person name="De vries R.P."/>
            <person name="Grigoriev I.V."/>
            <person name="Mortensen U.H."/>
            <person name="Andersen M.R."/>
            <person name="Baker S.E."/>
        </authorList>
    </citation>
    <scope>NUCLEOTIDE SEQUENCE</scope>
    <source>
        <strain evidence="7">IBT 28561</strain>
    </source>
</reference>
<dbReference type="GO" id="GO:0016491">
    <property type="term" value="F:oxidoreductase activity"/>
    <property type="evidence" value="ECO:0007669"/>
    <property type="project" value="InterPro"/>
</dbReference>